<dbReference type="Proteomes" id="UP000325577">
    <property type="component" value="Linkage Group LG21"/>
</dbReference>
<dbReference type="EMBL" id="CM018045">
    <property type="protein sequence ID" value="KAA8527987.1"/>
    <property type="molecule type" value="Genomic_DNA"/>
</dbReference>
<sequence length="185" mass="21489">MNLLMENTLEINGSPKHTDLRHARRHSKSIDHQSLSPYFFFFNGINAFRVEIQYTRKTLEVNRSPEHTYITRACTPKTLEINRSPEVGGGYNNFFRVWRKIVPLTMLQWIGGSRRQVTASRKSTQKRQKQYFEQRKRQQQQQTTGLESYSDGMNTCSQHQTNNRSLDVLSLLNLSTNVQSSCTSG</sequence>
<proteinExistence type="predicted"/>
<dbReference type="PANTHER" id="PTHR37722">
    <property type="entry name" value="OS01G0167700 PROTEIN"/>
    <property type="match status" value="1"/>
</dbReference>
<keyword evidence="3" id="KW-1185">Reference proteome</keyword>
<evidence type="ECO:0000313" key="3">
    <source>
        <dbReference type="Proteomes" id="UP000325577"/>
    </source>
</evidence>
<dbReference type="PANTHER" id="PTHR37722:SF2">
    <property type="entry name" value="OS01G0167700 PROTEIN"/>
    <property type="match status" value="1"/>
</dbReference>
<accession>A0A5J5AEW3</accession>
<name>A0A5J5AEW3_9ASTE</name>
<reference evidence="2 3" key="1">
    <citation type="submission" date="2019-09" db="EMBL/GenBank/DDBJ databases">
        <title>A chromosome-level genome assembly of the Chinese tupelo Nyssa sinensis.</title>
        <authorList>
            <person name="Yang X."/>
            <person name="Kang M."/>
            <person name="Yang Y."/>
            <person name="Xiong H."/>
            <person name="Wang M."/>
            <person name="Zhang Z."/>
            <person name="Wang Z."/>
            <person name="Wu H."/>
            <person name="Ma T."/>
            <person name="Liu J."/>
            <person name="Xi Z."/>
        </authorList>
    </citation>
    <scope>NUCLEOTIDE SEQUENCE [LARGE SCALE GENOMIC DNA]</scope>
    <source>
        <strain evidence="2">J267</strain>
        <tissue evidence="2">Leaf</tissue>
    </source>
</reference>
<protein>
    <submittedName>
        <fullName evidence="2">Uncharacterized protein</fullName>
    </submittedName>
</protein>
<evidence type="ECO:0000313" key="2">
    <source>
        <dbReference type="EMBL" id="KAA8527987.1"/>
    </source>
</evidence>
<feature type="compositionally biased region" description="Polar residues" evidence="1">
    <location>
        <begin position="143"/>
        <end position="154"/>
    </location>
</feature>
<evidence type="ECO:0000256" key="1">
    <source>
        <dbReference type="SAM" id="MobiDB-lite"/>
    </source>
</evidence>
<feature type="region of interest" description="Disordered" evidence="1">
    <location>
        <begin position="117"/>
        <end position="154"/>
    </location>
</feature>
<organism evidence="2 3">
    <name type="scientific">Nyssa sinensis</name>
    <dbReference type="NCBI Taxonomy" id="561372"/>
    <lineage>
        <taxon>Eukaryota</taxon>
        <taxon>Viridiplantae</taxon>
        <taxon>Streptophyta</taxon>
        <taxon>Embryophyta</taxon>
        <taxon>Tracheophyta</taxon>
        <taxon>Spermatophyta</taxon>
        <taxon>Magnoliopsida</taxon>
        <taxon>eudicotyledons</taxon>
        <taxon>Gunneridae</taxon>
        <taxon>Pentapetalae</taxon>
        <taxon>asterids</taxon>
        <taxon>Cornales</taxon>
        <taxon>Nyssaceae</taxon>
        <taxon>Nyssa</taxon>
    </lineage>
</organism>
<gene>
    <name evidence="2" type="ORF">F0562_035144</name>
</gene>
<dbReference type="OrthoDB" id="1305729at2759"/>
<dbReference type="AlphaFoldDB" id="A0A5J5AEW3"/>